<feature type="transmembrane region" description="Helical" evidence="1">
    <location>
        <begin position="91"/>
        <end position="111"/>
    </location>
</feature>
<dbReference type="PANTHER" id="PTHR22911:SF103">
    <property type="entry name" value="BLR2811 PROTEIN"/>
    <property type="match status" value="1"/>
</dbReference>
<keyword evidence="1" id="KW-1133">Transmembrane helix</keyword>
<dbReference type="Pfam" id="PF00892">
    <property type="entry name" value="EamA"/>
    <property type="match status" value="2"/>
</dbReference>
<feature type="transmembrane region" description="Helical" evidence="1">
    <location>
        <begin position="173"/>
        <end position="191"/>
    </location>
</feature>
<keyword evidence="4" id="KW-1185">Reference proteome</keyword>
<dbReference type="Proteomes" id="UP000092695">
    <property type="component" value="Chromosome"/>
</dbReference>
<dbReference type="EMBL" id="CP016268">
    <property type="protein sequence ID" value="ANO50280.1"/>
    <property type="molecule type" value="Genomic_DNA"/>
</dbReference>
<name>A0A193LCL7_9GAMM</name>
<dbReference type="InterPro" id="IPR000620">
    <property type="entry name" value="EamA_dom"/>
</dbReference>
<feature type="transmembrane region" description="Helical" evidence="1">
    <location>
        <begin position="33"/>
        <end position="54"/>
    </location>
</feature>
<feature type="transmembrane region" description="Helical" evidence="1">
    <location>
        <begin position="231"/>
        <end position="251"/>
    </location>
</feature>
<organism evidence="3 4">
    <name type="scientific">Woeseia oceani</name>
    <dbReference type="NCBI Taxonomy" id="1548547"/>
    <lineage>
        <taxon>Bacteria</taxon>
        <taxon>Pseudomonadati</taxon>
        <taxon>Pseudomonadota</taxon>
        <taxon>Gammaproteobacteria</taxon>
        <taxon>Woeseiales</taxon>
        <taxon>Woeseiaceae</taxon>
        <taxon>Woeseia</taxon>
    </lineage>
</organism>
<protein>
    <recommendedName>
        <fullName evidence="2">EamA domain-containing protein</fullName>
    </recommendedName>
</protein>
<dbReference type="SUPFAM" id="SSF103481">
    <property type="entry name" value="Multidrug resistance efflux transporter EmrE"/>
    <property type="match status" value="2"/>
</dbReference>
<sequence>MGKAIGFLLFGVAGGLGLDLCAKALLVNYSLSQFIFLRSTFGLLILLSVARWYGGYGNLRTRNWHWHLLRTLLSCGAMFGFFYGLSRMPLVNALTIAFTAPLMVTAMSVPFLGEQVGWRRWLAVIVGFAGVLLVLRPGSGLVTPASLAVLFAATCYAGLAITARRMAAEESSFALSVYVMSGPLLMSGLLLQENYATPDASGWLLFVLAGACSACAWIGIVGGYRRAPPVVLAPFEYTALIGAAIAGYWIWNEVPDNWVIAGGAVIIGSGLYVVHREVGGGAPVRYLRALTASASATVMRRVRRSESPGDQAPGPDV</sequence>
<gene>
    <name evidence="3" type="ORF">BA177_02750</name>
</gene>
<evidence type="ECO:0000259" key="2">
    <source>
        <dbReference type="Pfam" id="PF00892"/>
    </source>
</evidence>
<feature type="transmembrane region" description="Helical" evidence="1">
    <location>
        <begin position="203"/>
        <end position="224"/>
    </location>
</feature>
<evidence type="ECO:0000256" key="1">
    <source>
        <dbReference type="SAM" id="Phobius"/>
    </source>
</evidence>
<feature type="transmembrane region" description="Helical" evidence="1">
    <location>
        <begin position="257"/>
        <end position="275"/>
    </location>
</feature>
<keyword evidence="1" id="KW-0472">Membrane</keyword>
<dbReference type="KEGG" id="woc:BA177_02750"/>
<dbReference type="GO" id="GO:0016020">
    <property type="term" value="C:membrane"/>
    <property type="evidence" value="ECO:0007669"/>
    <property type="project" value="InterPro"/>
</dbReference>
<evidence type="ECO:0000313" key="4">
    <source>
        <dbReference type="Proteomes" id="UP000092695"/>
    </source>
</evidence>
<feature type="domain" description="EamA" evidence="2">
    <location>
        <begin position="20"/>
        <end position="135"/>
    </location>
</feature>
<accession>A0A193LCL7</accession>
<keyword evidence="1" id="KW-0812">Transmembrane</keyword>
<dbReference type="InterPro" id="IPR037185">
    <property type="entry name" value="EmrE-like"/>
</dbReference>
<feature type="domain" description="EamA" evidence="2">
    <location>
        <begin position="146"/>
        <end position="269"/>
    </location>
</feature>
<evidence type="ECO:0000313" key="3">
    <source>
        <dbReference type="EMBL" id="ANO50280.1"/>
    </source>
</evidence>
<dbReference type="PANTHER" id="PTHR22911">
    <property type="entry name" value="ACYL-MALONYL CONDENSING ENZYME-RELATED"/>
    <property type="match status" value="1"/>
</dbReference>
<reference evidence="3 4" key="1">
    <citation type="submission" date="2016-06" db="EMBL/GenBank/DDBJ databases">
        <title>Complete genome sequence of a deep-branching marine Gamma Proteobacterium Woeseia oceani type strain XK5.</title>
        <authorList>
            <person name="Mu D."/>
            <person name="Du Z."/>
        </authorList>
    </citation>
    <scope>NUCLEOTIDE SEQUENCE [LARGE SCALE GENOMIC DNA]</scope>
    <source>
        <strain evidence="3 4">XK5</strain>
    </source>
</reference>
<dbReference type="Gene3D" id="1.10.3730.20">
    <property type="match status" value="1"/>
</dbReference>
<proteinExistence type="predicted"/>
<feature type="transmembrane region" description="Helical" evidence="1">
    <location>
        <begin position="141"/>
        <end position="161"/>
    </location>
</feature>
<dbReference type="AlphaFoldDB" id="A0A193LCL7"/>
<feature type="transmembrane region" description="Helical" evidence="1">
    <location>
        <begin position="66"/>
        <end position="85"/>
    </location>
</feature>